<sequence length="320" mass="35362">MATKTQTLILLFPLFTLSSFINSSQADCTPRGISVYWGQSSDSEEGTLEETCKSGNYSIVMIQYLTVYASGRDPTFNLAGHCGSQDKPCTILESQIQTCQSLNIKVFLSIGRDVVGIIPARGVENKTASFIFDNFLSGKAGPLGNVTLDGVNIFTVNNLILQWDVIIRALHSYATPQKKIYLSASPQCSDLFFQRDINTGLLDYIFVQFYSNPACQYDRILLNSTLLLKSWKLWISKPELSNALVFMGLPASPGGLILSNGFIEADVLRRDTLPTVQQAFNYGGIMLYDKAADNKTKYSDAIKDSVPKSCTCFCDESFPF</sequence>
<gene>
    <name evidence="1" type="ORF">L6164_000969</name>
</gene>
<evidence type="ECO:0000313" key="1">
    <source>
        <dbReference type="EMBL" id="KAI4356991.1"/>
    </source>
</evidence>
<accession>A0ACB9Q8A9</accession>
<protein>
    <submittedName>
        <fullName evidence="1">Uncharacterized protein</fullName>
    </submittedName>
</protein>
<proteinExistence type="predicted"/>
<dbReference type="Proteomes" id="UP000828941">
    <property type="component" value="Chromosome 1"/>
</dbReference>
<dbReference type="EMBL" id="CM039426">
    <property type="protein sequence ID" value="KAI4356991.1"/>
    <property type="molecule type" value="Genomic_DNA"/>
</dbReference>
<evidence type="ECO:0000313" key="2">
    <source>
        <dbReference type="Proteomes" id="UP000828941"/>
    </source>
</evidence>
<comment type="caution">
    <text evidence="1">The sequence shown here is derived from an EMBL/GenBank/DDBJ whole genome shotgun (WGS) entry which is preliminary data.</text>
</comment>
<name>A0ACB9Q8A9_BAUVA</name>
<keyword evidence="2" id="KW-1185">Reference proteome</keyword>
<organism evidence="1 2">
    <name type="scientific">Bauhinia variegata</name>
    <name type="common">Purple orchid tree</name>
    <name type="synonym">Phanera variegata</name>
    <dbReference type="NCBI Taxonomy" id="167791"/>
    <lineage>
        <taxon>Eukaryota</taxon>
        <taxon>Viridiplantae</taxon>
        <taxon>Streptophyta</taxon>
        <taxon>Embryophyta</taxon>
        <taxon>Tracheophyta</taxon>
        <taxon>Spermatophyta</taxon>
        <taxon>Magnoliopsida</taxon>
        <taxon>eudicotyledons</taxon>
        <taxon>Gunneridae</taxon>
        <taxon>Pentapetalae</taxon>
        <taxon>rosids</taxon>
        <taxon>fabids</taxon>
        <taxon>Fabales</taxon>
        <taxon>Fabaceae</taxon>
        <taxon>Cercidoideae</taxon>
        <taxon>Cercideae</taxon>
        <taxon>Bauhiniinae</taxon>
        <taxon>Bauhinia</taxon>
    </lineage>
</organism>
<reference evidence="1 2" key="1">
    <citation type="journal article" date="2022" name="DNA Res.">
        <title>Chromosomal-level genome assembly of the orchid tree Bauhinia variegata (Leguminosae; Cercidoideae) supports the allotetraploid origin hypothesis of Bauhinia.</title>
        <authorList>
            <person name="Zhong Y."/>
            <person name="Chen Y."/>
            <person name="Zheng D."/>
            <person name="Pang J."/>
            <person name="Liu Y."/>
            <person name="Luo S."/>
            <person name="Meng S."/>
            <person name="Qian L."/>
            <person name="Wei D."/>
            <person name="Dai S."/>
            <person name="Zhou R."/>
        </authorList>
    </citation>
    <scope>NUCLEOTIDE SEQUENCE [LARGE SCALE GENOMIC DNA]</scope>
    <source>
        <strain evidence="1">BV-YZ2020</strain>
    </source>
</reference>